<dbReference type="Gene3D" id="3.40.50.2300">
    <property type="match status" value="1"/>
</dbReference>
<reference evidence="9" key="1">
    <citation type="submission" date="2017-01" db="EMBL/GenBank/DDBJ databases">
        <title>Comparative genomics of anhydrobiosis in the tardigrade Hypsibius dujardini.</title>
        <authorList>
            <person name="Yoshida Y."/>
            <person name="Koutsovoulos G."/>
            <person name="Laetsch D."/>
            <person name="Stevens L."/>
            <person name="Kumar S."/>
            <person name="Horikawa D."/>
            <person name="Ishino K."/>
            <person name="Komine S."/>
            <person name="Tomita M."/>
            <person name="Blaxter M."/>
            <person name="Arakawa K."/>
        </authorList>
    </citation>
    <scope>NUCLEOTIDE SEQUENCE [LARGE SCALE GENOMIC DNA]</scope>
    <source>
        <strain evidence="9">Z151</strain>
    </source>
</reference>
<dbReference type="OrthoDB" id="10220293at2759"/>
<keyword evidence="6" id="KW-0732">Signal</keyword>
<organism evidence="8 9">
    <name type="scientific">Hypsibius exemplaris</name>
    <name type="common">Freshwater tardigrade</name>
    <dbReference type="NCBI Taxonomy" id="2072580"/>
    <lineage>
        <taxon>Eukaryota</taxon>
        <taxon>Metazoa</taxon>
        <taxon>Ecdysozoa</taxon>
        <taxon>Tardigrada</taxon>
        <taxon>Eutardigrada</taxon>
        <taxon>Parachela</taxon>
        <taxon>Hypsibioidea</taxon>
        <taxon>Hypsibiidae</taxon>
        <taxon>Hypsibius</taxon>
    </lineage>
</organism>
<dbReference type="GO" id="GO:0038023">
    <property type="term" value="F:signaling receptor activity"/>
    <property type="evidence" value="ECO:0007669"/>
    <property type="project" value="TreeGrafter"/>
</dbReference>
<sequence length="548" mass="61343">MLNFQLKWAVFTLSFTWVAGLSEDTEIVPNFISYTSTSSSWSGFIEIQPVFEVILEQLAPKFPLVLQNYTKQNSTYLSTPGSCNEPEIDGHFEEVDHLFRDNLLSPSPTVVLAAVCGLNNPTIADFARETDVLVVTCQSEDGTLEDRNRFPTAISFSGGVINIYGDALVALLDHFNWSSIVILDDFYKTNRGQAKSREQCRGAIEAVTARKHNISLLVIAIDLSVETSQSAAEALWKASNFSRIILSCTLGSVQREFLAAAHDQNMTKGDYVFLHLYEVESPFDYHLVWQRNDTLDERVRIAMQSTIVIRSPPIAWPKIATTISAIQKRKVNLFGGSGRLQQQPNEFMVSCAEALEGAIIAMNESCASSRKSCRSGKSIADRMIGKVFDLPTRQVKITHRGVRRIEVLVQQLSPTDFEMKDVFMYNSETQALNRNAVNKVIWILNGKAPLHRPRCGLQGELCHQAAVTEVIVGVLVGSCVATAIFFMVFWWTKNAVPANWWHVHENLLQPHADPRDFLKVLAAQFEHSHNNPITRHTLFPVENSSVAL</sequence>
<evidence type="ECO:0000313" key="9">
    <source>
        <dbReference type="Proteomes" id="UP000192578"/>
    </source>
</evidence>
<dbReference type="AlphaFoldDB" id="A0A1W0XDR7"/>
<keyword evidence="4 5" id="KW-0472">Membrane</keyword>
<gene>
    <name evidence="8" type="ORF">BV898_00561</name>
</gene>
<feature type="signal peptide" evidence="6">
    <location>
        <begin position="1"/>
        <end position="20"/>
    </location>
</feature>
<feature type="transmembrane region" description="Helical" evidence="5">
    <location>
        <begin position="470"/>
        <end position="491"/>
    </location>
</feature>
<evidence type="ECO:0000256" key="1">
    <source>
        <dbReference type="ARBA" id="ARBA00004370"/>
    </source>
</evidence>
<evidence type="ECO:0000313" key="8">
    <source>
        <dbReference type="EMBL" id="OQV25625.1"/>
    </source>
</evidence>
<keyword evidence="9" id="KW-1185">Reference proteome</keyword>
<dbReference type="InterPro" id="IPR052612">
    <property type="entry name" value="ANP_Clearance_Receptor"/>
</dbReference>
<dbReference type="Pfam" id="PF01094">
    <property type="entry name" value="ANF_receptor"/>
    <property type="match status" value="1"/>
</dbReference>
<dbReference type="PANTHER" id="PTHR44755:SF8">
    <property type="entry name" value="RECEPTOR LIGAND BINDING REGION DOMAIN-CONTAINING PROTEIN"/>
    <property type="match status" value="1"/>
</dbReference>
<dbReference type="CDD" id="cd06352">
    <property type="entry name" value="PBP1_NPR_GC-like"/>
    <property type="match status" value="1"/>
</dbReference>
<evidence type="ECO:0000259" key="7">
    <source>
        <dbReference type="Pfam" id="PF01094"/>
    </source>
</evidence>
<dbReference type="InterPro" id="IPR028082">
    <property type="entry name" value="Peripla_BP_I"/>
</dbReference>
<comment type="subcellular location">
    <subcellularLocation>
        <location evidence="1">Membrane</location>
    </subcellularLocation>
</comment>
<dbReference type="GO" id="GO:0017046">
    <property type="term" value="F:peptide hormone binding"/>
    <property type="evidence" value="ECO:0007669"/>
    <property type="project" value="TreeGrafter"/>
</dbReference>
<evidence type="ECO:0000256" key="5">
    <source>
        <dbReference type="SAM" id="Phobius"/>
    </source>
</evidence>
<keyword evidence="3 5" id="KW-1133">Transmembrane helix</keyword>
<dbReference type="Proteomes" id="UP000192578">
    <property type="component" value="Unassembled WGS sequence"/>
</dbReference>
<comment type="caution">
    <text evidence="8">The sequence shown here is derived from an EMBL/GenBank/DDBJ whole genome shotgun (WGS) entry which is preliminary data.</text>
</comment>
<keyword evidence="2 5" id="KW-0812">Transmembrane</keyword>
<dbReference type="SUPFAM" id="SSF53822">
    <property type="entry name" value="Periplasmic binding protein-like I"/>
    <property type="match status" value="1"/>
</dbReference>
<evidence type="ECO:0000256" key="4">
    <source>
        <dbReference type="ARBA" id="ARBA00023136"/>
    </source>
</evidence>
<protein>
    <recommendedName>
        <fullName evidence="7">Receptor ligand binding region domain-containing protein</fullName>
    </recommendedName>
</protein>
<evidence type="ECO:0000256" key="6">
    <source>
        <dbReference type="SAM" id="SignalP"/>
    </source>
</evidence>
<accession>A0A1W0XDR7</accession>
<proteinExistence type="predicted"/>
<name>A0A1W0XDR7_HYPEX</name>
<dbReference type="PANTHER" id="PTHR44755">
    <property type="entry name" value="NATRIURETIC PEPTIDE RECEPTOR 3-RELATED"/>
    <property type="match status" value="1"/>
</dbReference>
<feature type="chain" id="PRO_5012235606" description="Receptor ligand binding region domain-containing protein" evidence="6">
    <location>
        <begin position="21"/>
        <end position="548"/>
    </location>
</feature>
<dbReference type="InterPro" id="IPR001828">
    <property type="entry name" value="ANF_lig-bd_rcpt"/>
</dbReference>
<dbReference type="GO" id="GO:0007165">
    <property type="term" value="P:signal transduction"/>
    <property type="evidence" value="ECO:0007669"/>
    <property type="project" value="TreeGrafter"/>
</dbReference>
<dbReference type="EMBL" id="MTYJ01000002">
    <property type="protein sequence ID" value="OQV25625.1"/>
    <property type="molecule type" value="Genomic_DNA"/>
</dbReference>
<evidence type="ECO:0000256" key="3">
    <source>
        <dbReference type="ARBA" id="ARBA00022989"/>
    </source>
</evidence>
<feature type="domain" description="Receptor ligand binding region" evidence="7">
    <location>
        <begin position="116"/>
        <end position="389"/>
    </location>
</feature>
<evidence type="ECO:0000256" key="2">
    <source>
        <dbReference type="ARBA" id="ARBA00022692"/>
    </source>
</evidence>
<dbReference type="GO" id="GO:0016020">
    <property type="term" value="C:membrane"/>
    <property type="evidence" value="ECO:0007669"/>
    <property type="project" value="UniProtKB-SubCell"/>
</dbReference>